<dbReference type="STRING" id="563192.HMPREF0179_02717"/>
<sequence>MIPLGAIINALGITIGSLVGLAFGARLPERVRAIVFQGLGLCVLVIGFKMALLTQNPLIVIFSIVIGSVAGEMIGLEARLIRVGDWLKGRLKSSNPLFTEGMVNASVLFCIGAMAIIGSFDEGLRGDRAVVLSKTIIDSFAALAMASAYGLGVLFSAIPVLIYQGALTLLAGSLQSWLDPATMTELTAVGGTLIIGIGLNMLEITRISLSNMLPALLAVVGLCALTASFAGTI</sequence>
<keyword evidence="1" id="KW-0472">Membrane</keyword>
<reference evidence="2 3" key="2">
    <citation type="submission" date="2013-04" db="EMBL/GenBank/DDBJ databases">
        <title>The Genome Sequence of Bilophila wadsworthia 3_1_6.</title>
        <authorList>
            <consortium name="The Broad Institute Genomics Platform"/>
            <person name="Earl A."/>
            <person name="Ward D."/>
            <person name="Feldgarden M."/>
            <person name="Gevers D."/>
            <person name="Sibley C."/>
            <person name="Strauss J."/>
            <person name="Allen-Vercoe E."/>
            <person name="Walker B."/>
            <person name="Young S."/>
            <person name="Zeng Q."/>
            <person name="Gargeya S."/>
            <person name="Fitzgerald M."/>
            <person name="Haas B."/>
            <person name="Abouelleil A."/>
            <person name="Allen A.W."/>
            <person name="Alvarado L."/>
            <person name="Arachchi H.M."/>
            <person name="Berlin A.M."/>
            <person name="Chapman S.B."/>
            <person name="Gainer-Dewar J."/>
            <person name="Goldberg J."/>
            <person name="Griggs A."/>
            <person name="Gujja S."/>
            <person name="Hansen M."/>
            <person name="Howarth C."/>
            <person name="Imamovic A."/>
            <person name="Ireland A."/>
            <person name="Larimer J."/>
            <person name="McCowan C."/>
            <person name="Murphy C."/>
            <person name="Pearson M."/>
            <person name="Poon T.W."/>
            <person name="Priest M."/>
            <person name="Roberts A."/>
            <person name="Saif S."/>
            <person name="Shea T."/>
            <person name="Sisk P."/>
            <person name="Sykes S."/>
            <person name="Wortman J."/>
            <person name="Nusbaum C."/>
            <person name="Birren B."/>
        </authorList>
    </citation>
    <scope>NUCLEOTIDE SEQUENCE [LARGE SCALE GENOMIC DNA]</scope>
    <source>
        <strain evidence="2 3">3_1_6</strain>
    </source>
</reference>
<protein>
    <recommendedName>
        <fullName evidence="4">DUF554 domain-containing protein</fullName>
    </recommendedName>
</protein>
<gene>
    <name evidence="2" type="ORF">HMPREF0179_02717</name>
</gene>
<evidence type="ECO:0000256" key="1">
    <source>
        <dbReference type="SAM" id="Phobius"/>
    </source>
</evidence>
<dbReference type="AlphaFoldDB" id="E5Y949"/>
<evidence type="ECO:0000313" key="2">
    <source>
        <dbReference type="EMBL" id="EFV43474.1"/>
    </source>
</evidence>
<proteinExistence type="predicted"/>
<feature type="transmembrane region" description="Helical" evidence="1">
    <location>
        <begin position="59"/>
        <end position="81"/>
    </location>
</feature>
<dbReference type="Proteomes" id="UP000006034">
    <property type="component" value="Unassembled WGS sequence"/>
</dbReference>
<evidence type="ECO:0000313" key="3">
    <source>
        <dbReference type="Proteomes" id="UP000006034"/>
    </source>
</evidence>
<dbReference type="Pfam" id="PF04474">
    <property type="entry name" value="DUF554"/>
    <property type="match status" value="1"/>
</dbReference>
<name>E5Y949_BILW3</name>
<feature type="transmembrane region" description="Helical" evidence="1">
    <location>
        <begin position="140"/>
        <end position="163"/>
    </location>
</feature>
<dbReference type="eggNOG" id="COG1811">
    <property type="taxonomic scope" value="Bacteria"/>
</dbReference>
<dbReference type="OrthoDB" id="9797976at2"/>
<dbReference type="RefSeq" id="WP_005028757.1">
    <property type="nucleotide sequence ID" value="NZ_KE150238.1"/>
</dbReference>
<organism evidence="2 3">
    <name type="scientific">Bilophila wadsworthia (strain 3_1_6)</name>
    <dbReference type="NCBI Taxonomy" id="563192"/>
    <lineage>
        <taxon>Bacteria</taxon>
        <taxon>Pseudomonadati</taxon>
        <taxon>Thermodesulfobacteriota</taxon>
        <taxon>Desulfovibrionia</taxon>
        <taxon>Desulfovibrionales</taxon>
        <taxon>Desulfovibrionaceae</taxon>
        <taxon>Bilophila</taxon>
    </lineage>
</organism>
<feature type="transmembrane region" description="Helical" evidence="1">
    <location>
        <begin position="183"/>
        <end position="202"/>
    </location>
</feature>
<keyword evidence="1" id="KW-1133">Transmembrane helix</keyword>
<feature type="transmembrane region" description="Helical" evidence="1">
    <location>
        <begin position="101"/>
        <end position="120"/>
    </location>
</feature>
<dbReference type="EMBL" id="ADCP02000001">
    <property type="protein sequence ID" value="EFV43474.1"/>
    <property type="molecule type" value="Genomic_DNA"/>
</dbReference>
<dbReference type="PANTHER" id="PTHR36111">
    <property type="entry name" value="INNER MEMBRANE PROTEIN-RELATED"/>
    <property type="match status" value="1"/>
</dbReference>
<dbReference type="PANTHER" id="PTHR36111:SF2">
    <property type="entry name" value="INNER MEMBRANE PROTEIN"/>
    <property type="match status" value="1"/>
</dbReference>
<dbReference type="GeneID" id="78084888"/>
<feature type="transmembrane region" description="Helical" evidence="1">
    <location>
        <begin position="34"/>
        <end position="52"/>
    </location>
</feature>
<dbReference type="InterPro" id="IPR007563">
    <property type="entry name" value="DUF554"/>
</dbReference>
<keyword evidence="1" id="KW-0812">Transmembrane</keyword>
<reference evidence="2 3" key="1">
    <citation type="submission" date="2010-10" db="EMBL/GenBank/DDBJ databases">
        <authorList>
            <consortium name="The Broad Institute Genome Sequencing Platform"/>
            <person name="Ward D."/>
            <person name="Earl A."/>
            <person name="Feldgarden M."/>
            <person name="Young S.K."/>
            <person name="Gargeya S."/>
            <person name="Zeng Q."/>
            <person name="Alvarado L."/>
            <person name="Berlin A."/>
            <person name="Bochicchio J."/>
            <person name="Chapman S.B."/>
            <person name="Chen Z."/>
            <person name="Freedman E."/>
            <person name="Gellesch M."/>
            <person name="Goldberg J."/>
            <person name="Griggs A."/>
            <person name="Gujja S."/>
            <person name="Heilman E."/>
            <person name="Heiman D."/>
            <person name="Howarth C."/>
            <person name="Mehta T."/>
            <person name="Neiman D."/>
            <person name="Pearson M."/>
            <person name="Roberts A."/>
            <person name="Saif S."/>
            <person name="Shea T."/>
            <person name="Shenoy N."/>
            <person name="Sisk P."/>
            <person name="Stolte C."/>
            <person name="Sykes S."/>
            <person name="White J."/>
            <person name="Yandava C."/>
            <person name="Allen-Vercoe E."/>
            <person name="Sibley C."/>
            <person name="Ambrose C.E."/>
            <person name="Strauss J."/>
            <person name="Daigneault M."/>
            <person name="Haas B."/>
            <person name="Nusbaum C."/>
            <person name="Birren B."/>
        </authorList>
    </citation>
    <scope>NUCLEOTIDE SEQUENCE [LARGE SCALE GENOMIC DNA]</scope>
    <source>
        <strain evidence="2 3">3_1_6</strain>
    </source>
</reference>
<keyword evidence="3" id="KW-1185">Reference proteome</keyword>
<feature type="transmembrane region" description="Helical" evidence="1">
    <location>
        <begin position="209"/>
        <end position="230"/>
    </location>
</feature>
<comment type="caution">
    <text evidence="2">The sequence shown here is derived from an EMBL/GenBank/DDBJ whole genome shotgun (WGS) entry which is preliminary data.</text>
</comment>
<evidence type="ECO:0008006" key="4">
    <source>
        <dbReference type="Google" id="ProtNLM"/>
    </source>
</evidence>
<accession>E5Y949</accession>
<dbReference type="HOGENOM" id="CLU_091659_0_0_7"/>